<dbReference type="InterPro" id="IPR041650">
    <property type="entry name" value="HEPN_Swt1"/>
</dbReference>
<feature type="domain" description="Orc1-like AAA ATPase" evidence="1">
    <location>
        <begin position="16"/>
        <end position="155"/>
    </location>
</feature>
<sequence length="490" mass="56156">MRNPFYGYGRIRRGGEFVGRHRDIERLADYLASCSGSLGVIGEHRVGKSSLMRAVQDRVIAANGNLAFAWINLAVVPNSVQAAFREIVTELVQYLRDRHLKLPEVFEHILDTKPSDDYQAYQHCRRALIGLRKAGIDSLVVMDEFDAVRSFEDSSAKDSSVFIQRLRELIDHRDITGLSMVFIARRSLIAIERQLAGISNLDGVCQKHFVKPLDTAGIKEMLGRCGDAWRVSQEDEDLLQQYTGGHPYLTEMILCHGWENRSVAAGFEAALSGILDHYRHLRDLLEEDKLFDQLLQATVGPHWSLRLEDVERLAQYGIMRRISTSEDGHSFRAWSRHFQSFLEKCAREKPLWELWRETETGLRNLIESVCAEKLGPNWQNVLKKRHEKALGENLNKCELLMAKEQKNFGVSASDRLLDYAYPMDLWAIISKEWQHFRGILGRDTGYWNERFTLLSKVRNPIAHIREGSISAHELTTAQGYCEELLACINE</sequence>
<evidence type="ECO:0000259" key="2">
    <source>
        <dbReference type="Pfam" id="PF18731"/>
    </source>
</evidence>
<dbReference type="Pfam" id="PF13191">
    <property type="entry name" value="AAA_16"/>
    <property type="match status" value="1"/>
</dbReference>
<reference evidence="3" key="1">
    <citation type="submission" date="2019-02" db="EMBL/GenBank/DDBJ databases">
        <authorList>
            <person name="Gruber-Vodicka R. H."/>
            <person name="Seah K. B. B."/>
        </authorList>
    </citation>
    <scope>NUCLEOTIDE SEQUENCE</scope>
    <source>
        <strain evidence="4">BECK_BY19</strain>
        <strain evidence="3">BECK_BY8</strain>
    </source>
</reference>
<accession>A0A451AD85</accession>
<name>A0A451AD85_9GAMM</name>
<dbReference type="EMBL" id="CAADGD010000046">
    <property type="protein sequence ID" value="VFK70994.1"/>
    <property type="molecule type" value="Genomic_DNA"/>
</dbReference>
<evidence type="ECO:0000259" key="1">
    <source>
        <dbReference type="Pfam" id="PF13191"/>
    </source>
</evidence>
<proteinExistence type="predicted"/>
<dbReference type="Pfam" id="PF18731">
    <property type="entry name" value="HEPN_Swt1"/>
    <property type="match status" value="1"/>
</dbReference>
<evidence type="ECO:0000313" key="3">
    <source>
        <dbReference type="EMBL" id="VFK63992.1"/>
    </source>
</evidence>
<dbReference type="InterPro" id="IPR041664">
    <property type="entry name" value="AAA_16"/>
</dbReference>
<gene>
    <name evidence="3" type="ORF">BECKUNK1418G_GA0071005_104018</name>
    <name evidence="4" type="ORF">BECKUNK1418H_GA0071006_104619</name>
</gene>
<protein>
    <submittedName>
        <fullName evidence="3">AAA ATPase domain-containing protein</fullName>
    </submittedName>
</protein>
<dbReference type="AlphaFoldDB" id="A0A451AD85"/>
<organism evidence="3">
    <name type="scientific">Candidatus Kentrum sp. UNK</name>
    <dbReference type="NCBI Taxonomy" id="2126344"/>
    <lineage>
        <taxon>Bacteria</taxon>
        <taxon>Pseudomonadati</taxon>
        <taxon>Pseudomonadota</taxon>
        <taxon>Gammaproteobacteria</taxon>
        <taxon>Candidatus Kentrum</taxon>
    </lineage>
</organism>
<dbReference type="EMBL" id="CAADFZ010000040">
    <property type="protein sequence ID" value="VFK63992.1"/>
    <property type="molecule type" value="Genomic_DNA"/>
</dbReference>
<evidence type="ECO:0000313" key="4">
    <source>
        <dbReference type="EMBL" id="VFK70994.1"/>
    </source>
</evidence>
<dbReference type="InterPro" id="IPR027417">
    <property type="entry name" value="P-loop_NTPase"/>
</dbReference>
<dbReference type="Gene3D" id="3.40.50.300">
    <property type="entry name" value="P-loop containing nucleotide triphosphate hydrolases"/>
    <property type="match status" value="1"/>
</dbReference>
<dbReference type="SUPFAM" id="SSF52540">
    <property type="entry name" value="P-loop containing nucleoside triphosphate hydrolases"/>
    <property type="match status" value="1"/>
</dbReference>
<feature type="domain" description="Swt1-like HEPN" evidence="2">
    <location>
        <begin position="360"/>
        <end position="488"/>
    </location>
</feature>